<evidence type="ECO:0000256" key="1">
    <source>
        <dbReference type="SAM" id="MobiDB-lite"/>
    </source>
</evidence>
<evidence type="ECO:0000313" key="4">
    <source>
        <dbReference type="RefSeq" id="XP_033165286.1"/>
    </source>
</evidence>
<accession>A0A6P8KPK0</accession>
<feature type="chain" id="PRO_5027634569" evidence="2">
    <location>
        <begin position="19"/>
        <end position="124"/>
    </location>
</feature>
<reference evidence="4" key="1">
    <citation type="submission" date="2025-08" db="UniProtKB">
        <authorList>
            <consortium name="RefSeq"/>
        </authorList>
    </citation>
    <scope>IDENTIFICATION</scope>
    <source>
        <strain evidence="4">Mau12</strain>
        <tissue evidence="4">Whole Body</tissue>
    </source>
</reference>
<keyword evidence="2" id="KW-0732">Signal</keyword>
<gene>
    <name evidence="4" type="primary">LOC117144292</name>
</gene>
<feature type="region of interest" description="Disordered" evidence="1">
    <location>
        <begin position="40"/>
        <end position="124"/>
    </location>
</feature>
<protein>
    <submittedName>
        <fullName evidence="4">Uncharacterized protein LOC117144292</fullName>
    </submittedName>
</protein>
<dbReference type="GeneID" id="117144292"/>
<feature type="compositionally biased region" description="Polar residues" evidence="1">
    <location>
        <begin position="110"/>
        <end position="124"/>
    </location>
</feature>
<name>A0A6P8KPK0_DROMA</name>
<feature type="signal peptide" evidence="2">
    <location>
        <begin position="1"/>
        <end position="18"/>
    </location>
</feature>
<feature type="compositionally biased region" description="Low complexity" evidence="1">
    <location>
        <begin position="65"/>
        <end position="103"/>
    </location>
</feature>
<organism evidence="3 4">
    <name type="scientific">Drosophila mauritiana</name>
    <name type="common">Fruit fly</name>
    <dbReference type="NCBI Taxonomy" id="7226"/>
    <lineage>
        <taxon>Eukaryota</taxon>
        <taxon>Metazoa</taxon>
        <taxon>Ecdysozoa</taxon>
        <taxon>Arthropoda</taxon>
        <taxon>Hexapoda</taxon>
        <taxon>Insecta</taxon>
        <taxon>Pterygota</taxon>
        <taxon>Neoptera</taxon>
        <taxon>Endopterygota</taxon>
        <taxon>Diptera</taxon>
        <taxon>Brachycera</taxon>
        <taxon>Muscomorpha</taxon>
        <taxon>Ephydroidea</taxon>
        <taxon>Drosophilidae</taxon>
        <taxon>Drosophila</taxon>
        <taxon>Sophophora</taxon>
    </lineage>
</organism>
<dbReference type="AlphaFoldDB" id="A0A6P8KPK0"/>
<sequence>MALYNILVISVLVVLAQGSYLSSVNQESGVGVHQSGVISSGAPAVGITRGHSAAPQPQRPISGYGSLSGPVGGSRRVSPVGVTGSRPRGGAPRRPSAGAHGRPNVGGSAHGNSYQNRQRSQKPY</sequence>
<dbReference type="Proteomes" id="UP000515162">
    <property type="component" value="Chromosome 3R"/>
</dbReference>
<proteinExistence type="predicted"/>
<keyword evidence="3" id="KW-1185">Reference proteome</keyword>
<evidence type="ECO:0000256" key="2">
    <source>
        <dbReference type="SAM" id="SignalP"/>
    </source>
</evidence>
<dbReference type="RefSeq" id="XP_033165286.1">
    <property type="nucleotide sequence ID" value="XM_033309395.1"/>
</dbReference>
<evidence type="ECO:0000313" key="3">
    <source>
        <dbReference type="Proteomes" id="UP000515162"/>
    </source>
</evidence>